<dbReference type="PANTHER" id="PTHR34502:SF4">
    <property type="entry name" value="DUF6594 DOMAIN-CONTAINING PROTEIN"/>
    <property type="match status" value="1"/>
</dbReference>
<dbReference type="Pfam" id="PF20237">
    <property type="entry name" value="DUF6594"/>
    <property type="match status" value="1"/>
</dbReference>
<comment type="caution">
    <text evidence="4">The sequence shown here is derived from an EMBL/GenBank/DDBJ whole genome shotgun (WGS) entry which is preliminary data.</text>
</comment>
<feature type="transmembrane region" description="Helical" evidence="2">
    <location>
        <begin position="324"/>
        <end position="342"/>
    </location>
</feature>
<dbReference type="Proteomes" id="UP001166286">
    <property type="component" value="Unassembled WGS sequence"/>
</dbReference>
<evidence type="ECO:0000259" key="3">
    <source>
        <dbReference type="Pfam" id="PF20237"/>
    </source>
</evidence>
<evidence type="ECO:0000256" key="2">
    <source>
        <dbReference type="SAM" id="Phobius"/>
    </source>
</evidence>
<dbReference type="InterPro" id="IPR046529">
    <property type="entry name" value="DUF6594"/>
</dbReference>
<evidence type="ECO:0000313" key="5">
    <source>
        <dbReference type="Proteomes" id="UP001166286"/>
    </source>
</evidence>
<reference evidence="4" key="1">
    <citation type="submission" date="2023-03" db="EMBL/GenBank/DDBJ databases">
        <title>Complete genome of Cladonia borealis.</title>
        <authorList>
            <person name="Park H."/>
        </authorList>
    </citation>
    <scope>NUCLEOTIDE SEQUENCE</scope>
    <source>
        <strain evidence="4">ANT050790</strain>
    </source>
</reference>
<keyword evidence="2" id="KW-0812">Transmembrane</keyword>
<name>A0AA39V023_9LECA</name>
<feature type="transmembrane region" description="Helical" evidence="2">
    <location>
        <begin position="348"/>
        <end position="366"/>
    </location>
</feature>
<feature type="compositionally biased region" description="Low complexity" evidence="1">
    <location>
        <begin position="42"/>
        <end position="59"/>
    </location>
</feature>
<dbReference type="PANTHER" id="PTHR34502">
    <property type="entry name" value="DUF6594 DOMAIN-CONTAINING PROTEIN-RELATED"/>
    <property type="match status" value="1"/>
</dbReference>
<keyword evidence="5" id="KW-1185">Reference proteome</keyword>
<protein>
    <recommendedName>
        <fullName evidence="3">DUF6594 domain-containing protein</fullName>
    </recommendedName>
</protein>
<proteinExistence type="predicted"/>
<evidence type="ECO:0000313" key="4">
    <source>
        <dbReference type="EMBL" id="KAK0510613.1"/>
    </source>
</evidence>
<keyword evidence="2" id="KW-0472">Membrane</keyword>
<evidence type="ECO:0000256" key="1">
    <source>
        <dbReference type="SAM" id="MobiDB-lite"/>
    </source>
</evidence>
<dbReference type="AlphaFoldDB" id="A0AA39V023"/>
<organism evidence="4 5">
    <name type="scientific">Cladonia borealis</name>
    <dbReference type="NCBI Taxonomy" id="184061"/>
    <lineage>
        <taxon>Eukaryota</taxon>
        <taxon>Fungi</taxon>
        <taxon>Dikarya</taxon>
        <taxon>Ascomycota</taxon>
        <taxon>Pezizomycotina</taxon>
        <taxon>Lecanoromycetes</taxon>
        <taxon>OSLEUM clade</taxon>
        <taxon>Lecanoromycetidae</taxon>
        <taxon>Lecanorales</taxon>
        <taxon>Lecanorineae</taxon>
        <taxon>Cladoniaceae</taxon>
        <taxon>Cladonia</taxon>
    </lineage>
</organism>
<dbReference type="EMBL" id="JAFEKC020000015">
    <property type="protein sequence ID" value="KAK0510613.1"/>
    <property type="molecule type" value="Genomic_DNA"/>
</dbReference>
<keyword evidence="2" id="KW-1133">Transmembrane helix</keyword>
<feature type="transmembrane region" description="Helical" evidence="2">
    <location>
        <begin position="292"/>
        <end position="312"/>
    </location>
</feature>
<accession>A0AA39V023</accession>
<sequence>MSAILSLDTEMANIPHLTGVHAQHVPHNPGLPVQSSIGQQVPQSYQASSHHPQQQHAYQYSAQQPIANVTSAQPNTGAGSPIVIDVKPTLKQVDDQPWRYSRGYPAMCRWMASDDDFFVIRKFGEVAARVLLRMQDRIVQLEEKLQNQDRISATHGLHSGTFRYEKNLSRDEIMDELTWRLSEYQRFALDHSQMKDRTEATKFQVSNVTKWIENANEKVIQKEEQEFLHKDWDLIPVVPKARTPLRRFIDQFDFLRLPPCLRNRNKNHRLYNEEDFERTSTVYSKDELVDKIVTFITIVLGLGMLIGPLWWLQNLSNNERRLGVITGFLFIFTGLLSILTVAKPFEVLAATAAYGALLMVFMQLGSNSGSAG</sequence>
<feature type="region of interest" description="Disordered" evidence="1">
    <location>
        <begin position="21"/>
        <end position="59"/>
    </location>
</feature>
<feature type="domain" description="DUF6594" evidence="3">
    <location>
        <begin position="104"/>
        <end position="359"/>
    </location>
</feature>
<gene>
    <name evidence="4" type="ORF">JMJ35_007045</name>
</gene>